<reference evidence="4" key="1">
    <citation type="submission" date="2025-08" db="UniProtKB">
        <authorList>
            <consortium name="RefSeq"/>
        </authorList>
    </citation>
    <scope>IDENTIFICATION</scope>
</reference>
<feature type="compositionally biased region" description="Polar residues" evidence="1">
    <location>
        <begin position="226"/>
        <end position="237"/>
    </location>
</feature>
<keyword evidence="2" id="KW-0732">Signal</keyword>
<protein>
    <submittedName>
        <fullName evidence="4">Uncharacterized protein LOC106751655</fullName>
    </submittedName>
</protein>
<keyword evidence="3" id="KW-1185">Reference proteome</keyword>
<feature type="compositionally biased region" description="Basic and acidic residues" evidence="1">
    <location>
        <begin position="109"/>
        <end position="120"/>
    </location>
</feature>
<evidence type="ECO:0000256" key="1">
    <source>
        <dbReference type="SAM" id="MobiDB-lite"/>
    </source>
</evidence>
<feature type="chain" id="PRO_5028070844" evidence="2">
    <location>
        <begin position="20"/>
        <end position="967"/>
    </location>
</feature>
<gene>
    <name evidence="4" type="primary">LOC106751655</name>
</gene>
<feature type="region of interest" description="Disordered" evidence="1">
    <location>
        <begin position="251"/>
        <end position="271"/>
    </location>
</feature>
<accession>A0A6P3YAS5</accession>
<dbReference type="KEGG" id="dqu:106751655"/>
<dbReference type="Proteomes" id="UP000515204">
    <property type="component" value="Unplaced"/>
</dbReference>
<proteinExistence type="predicted"/>
<dbReference type="RefSeq" id="XP_014488106.1">
    <property type="nucleotide sequence ID" value="XM_014632620.1"/>
</dbReference>
<name>A0A6P3YAS5_DINQU</name>
<dbReference type="OrthoDB" id="371494at2759"/>
<sequence length="967" mass="107837">MRLYAVALVIWTAIVTTSSESNVADFSDEKAVEFRDSLVKQIAQPYVTRSIKKRSIEQIGIEDRSSDSPTELSRSVTCAESTSGSNGVSTIDPASSGESVYAQTPLTETTDRYSFRERPGDGYAIPEEDVLLVESAFGQRVPPDERIIAGRFKTNNDRPSGDYMSFRKTIIAVSPFKEENNQKKIHVPSTRKPSVLALRKKSDSSDNSKDPKKITGPKNLGGNPHLRNSTEGSSNGTSVLENDIVFEYLPDPQIRSSRAHNEDTSKQVEVMPTEKSGNAVTSISVEISPSLQLTKFSGPIVVADLPARKAQDSTVDYTDGSSPSEAFIQLEDIGAPEINTRSSKTAASNSITVSSLMLKPLQVGITLVNEADELSAATETKDYFREDLQQRLVGLVENNGNHSTVRYKDENVQHNEGERAIEVVTQKPPDNSVEIQKSVELYHTAPVHEIHYPVEYIQQTAHLGVIETNSIGNAQRLRQPYDQDGRLESRLNYDAYQGNNEKPVIKGHAASAYNRQEYNVLEDDVGKPEYSASNQPPVDSSLKTPLRYEEARPELLLVNQFDKTLYEQSSNARHILNNMDNNATLRYKLAENPTRHEVTDEFVKPYATTAVSYQEPPSVISHPVQSEARRPQEQLLLKIIPNGASVDAGFLVPIPRPIEKVVRVPVQMEKVIEKKVQIPYPVPVDRLVEKQIRVPHLYPIHSVIEKRVPYMVQRLQPPSPLHFRSPMIYSIERPVHAAIERPSLEQLAQGIEKSVEKPVVVSSRPPRTDGSVETKHKYQQRPQIFADEDLSYDIESNASQFYGDPYAKLPSGSYGQLDDGGDKYHVPAATHLPNNMRLMIVPKKFAAQHTVLLRSSPSYAMLPVSFRRQIVYNLVEKDNVIKNIGSLSPRKALVSQVKPLFPVVKPSLFSTSVTQSPTTTTIGGLRRTRQPGQYAGSFRQSKMEYGFKPPMVPSVQYDEKTASKVEK</sequence>
<feature type="signal peptide" evidence="2">
    <location>
        <begin position="1"/>
        <end position="19"/>
    </location>
</feature>
<organism evidence="3 4">
    <name type="scientific">Dinoponera quadriceps</name>
    <name type="common">South American ant</name>
    <dbReference type="NCBI Taxonomy" id="609295"/>
    <lineage>
        <taxon>Eukaryota</taxon>
        <taxon>Metazoa</taxon>
        <taxon>Ecdysozoa</taxon>
        <taxon>Arthropoda</taxon>
        <taxon>Hexapoda</taxon>
        <taxon>Insecta</taxon>
        <taxon>Pterygota</taxon>
        <taxon>Neoptera</taxon>
        <taxon>Endopterygota</taxon>
        <taxon>Hymenoptera</taxon>
        <taxon>Apocrita</taxon>
        <taxon>Aculeata</taxon>
        <taxon>Formicoidea</taxon>
        <taxon>Formicidae</taxon>
        <taxon>Ponerinae</taxon>
        <taxon>Ponerini</taxon>
        <taxon>Dinoponera</taxon>
    </lineage>
</organism>
<feature type="region of interest" description="Disordered" evidence="1">
    <location>
        <begin position="60"/>
        <end position="120"/>
    </location>
</feature>
<feature type="compositionally biased region" description="Basic and acidic residues" evidence="1">
    <location>
        <begin position="766"/>
        <end position="776"/>
    </location>
</feature>
<feature type="compositionally biased region" description="Basic and acidic residues" evidence="1">
    <location>
        <begin position="200"/>
        <end position="213"/>
    </location>
</feature>
<evidence type="ECO:0000313" key="3">
    <source>
        <dbReference type="Proteomes" id="UP000515204"/>
    </source>
</evidence>
<feature type="region of interest" description="Disordered" evidence="1">
    <location>
        <begin position="757"/>
        <end position="779"/>
    </location>
</feature>
<feature type="compositionally biased region" description="Polar residues" evidence="1">
    <location>
        <begin position="67"/>
        <end position="108"/>
    </location>
</feature>
<feature type="region of interest" description="Disordered" evidence="1">
    <location>
        <begin position="180"/>
        <end position="237"/>
    </location>
</feature>
<evidence type="ECO:0000313" key="4">
    <source>
        <dbReference type="RefSeq" id="XP_014488106.1"/>
    </source>
</evidence>
<dbReference type="AlphaFoldDB" id="A0A6P3YAS5"/>
<evidence type="ECO:0000256" key="2">
    <source>
        <dbReference type="SAM" id="SignalP"/>
    </source>
</evidence>
<dbReference type="GeneID" id="106751655"/>